<dbReference type="EMBL" id="FRAP01000020">
    <property type="protein sequence ID" value="SHL18398.1"/>
    <property type="molecule type" value="Genomic_DNA"/>
</dbReference>
<name>A0A1M6YJI3_PSETH</name>
<evidence type="ECO:0000313" key="8">
    <source>
        <dbReference type="Proteomes" id="UP000184363"/>
    </source>
</evidence>
<dbReference type="SUPFAM" id="SSF46689">
    <property type="entry name" value="Homeodomain-like"/>
    <property type="match status" value="1"/>
</dbReference>
<dbReference type="GO" id="GO:0016887">
    <property type="term" value="F:ATP hydrolysis activity"/>
    <property type="evidence" value="ECO:0007669"/>
    <property type="project" value="InterPro"/>
</dbReference>
<dbReference type="Pfam" id="PF01590">
    <property type="entry name" value="GAF"/>
    <property type="match status" value="1"/>
</dbReference>
<dbReference type="GO" id="GO:0005524">
    <property type="term" value="F:ATP binding"/>
    <property type="evidence" value="ECO:0007669"/>
    <property type="project" value="UniProtKB-KW"/>
</dbReference>
<dbReference type="PROSITE" id="PS50045">
    <property type="entry name" value="SIGMA54_INTERACT_4"/>
    <property type="match status" value="1"/>
</dbReference>
<keyword evidence="5" id="KW-0804">Transcription</keyword>
<gene>
    <name evidence="7" type="ORF">SAMN05443637_12058</name>
</gene>
<sequence length="612" mass="66588">MGRVTDGTSDHPAELTGDQLLRARTSFLVDDVVPTGIVRDTILASWARSREWAIPVHSVELSDDWDLEPDSPLVRAASPILNDISDELATEPVSVILTDADGVVLDRRTGDSELRQALDRIWLAPGFSYAEKYVGTNGIGTALEGRRPAEVFGYEHYVEPLAPFACAGAPIWHPVSGKLLGVVDLTCWRPDAGRFMATTVSRIARQIESALLDQSGPRELALLHDYLTTARRARGAVIAVGPDVVMMNDVARETITPADQLVLINAATEALTSGQRLLMLDLPSGAVARVQCRPSWVDRGAAGGVLNVQLATSAPAQHSRRSAQASTPVPTAAVGSSLLWQKCCQAADRHFRSREWLVLQGEPGVGKTTLAKAAHQMRAPASHLRVLDAREYGPRWIADVAAELDNGAGVLVLTHLDELGPEGRQALTEVLEPHRESPDPWVVATVGPEGLPLGDDGVDLLEFFPRTVEVPPLRHRLEDVEELVPHLIARLTRGSELTCSPAALRVLMRNRWPGNVEQLYQVLRKTVARRRAGVLMPDDLPPETRAITRRVLTPLEAIECDAIVDALIDNDGNKAEAARHLGMSRATIYRKIRGYGISTTITEPGGGRRSRH</sequence>
<organism evidence="7 8">
    <name type="scientific">Pseudonocardia thermophila</name>
    <dbReference type="NCBI Taxonomy" id="1848"/>
    <lineage>
        <taxon>Bacteria</taxon>
        <taxon>Bacillati</taxon>
        <taxon>Actinomycetota</taxon>
        <taxon>Actinomycetes</taxon>
        <taxon>Pseudonocardiales</taxon>
        <taxon>Pseudonocardiaceae</taxon>
        <taxon>Pseudonocardia</taxon>
    </lineage>
</organism>
<proteinExistence type="predicted"/>
<dbReference type="InterPro" id="IPR003018">
    <property type="entry name" value="GAF"/>
</dbReference>
<keyword evidence="2" id="KW-0067">ATP-binding</keyword>
<evidence type="ECO:0000313" key="7">
    <source>
        <dbReference type="EMBL" id="SHL18398.1"/>
    </source>
</evidence>
<dbReference type="InterPro" id="IPR002078">
    <property type="entry name" value="Sigma_54_int"/>
</dbReference>
<dbReference type="Gene3D" id="1.10.10.60">
    <property type="entry name" value="Homeodomain-like"/>
    <property type="match status" value="1"/>
</dbReference>
<keyword evidence="4" id="KW-0238">DNA-binding</keyword>
<dbReference type="InterPro" id="IPR027417">
    <property type="entry name" value="P-loop_NTPase"/>
</dbReference>
<evidence type="ECO:0000256" key="5">
    <source>
        <dbReference type="ARBA" id="ARBA00023163"/>
    </source>
</evidence>
<protein>
    <submittedName>
        <fullName evidence="7">Transcriptional regulator of acetoin/glycerol metabolism</fullName>
    </submittedName>
</protein>
<dbReference type="Gene3D" id="1.10.8.60">
    <property type="match status" value="1"/>
</dbReference>
<keyword evidence="8" id="KW-1185">Reference proteome</keyword>
<evidence type="ECO:0000256" key="3">
    <source>
        <dbReference type="ARBA" id="ARBA00023015"/>
    </source>
</evidence>
<dbReference type="GO" id="GO:0043565">
    <property type="term" value="F:sequence-specific DNA binding"/>
    <property type="evidence" value="ECO:0007669"/>
    <property type="project" value="InterPro"/>
</dbReference>
<dbReference type="SUPFAM" id="SSF52540">
    <property type="entry name" value="P-loop containing nucleoside triphosphate hydrolases"/>
    <property type="match status" value="1"/>
</dbReference>
<dbReference type="Gene3D" id="3.40.50.300">
    <property type="entry name" value="P-loop containing nucleotide triphosphate hydrolases"/>
    <property type="match status" value="1"/>
</dbReference>
<keyword evidence="1" id="KW-0547">Nucleotide-binding</keyword>
<dbReference type="Gene3D" id="3.30.450.40">
    <property type="match status" value="1"/>
</dbReference>
<dbReference type="InterPro" id="IPR058031">
    <property type="entry name" value="AAA_lid_NorR"/>
</dbReference>
<dbReference type="InterPro" id="IPR002197">
    <property type="entry name" value="HTH_Fis"/>
</dbReference>
<accession>A0A1M6YJI3</accession>
<dbReference type="PANTHER" id="PTHR32071">
    <property type="entry name" value="TRANSCRIPTIONAL REGULATORY PROTEIN"/>
    <property type="match status" value="1"/>
</dbReference>
<evidence type="ECO:0000259" key="6">
    <source>
        <dbReference type="PROSITE" id="PS50045"/>
    </source>
</evidence>
<evidence type="ECO:0000256" key="2">
    <source>
        <dbReference type="ARBA" id="ARBA00022840"/>
    </source>
</evidence>
<dbReference type="GO" id="GO:0006355">
    <property type="term" value="P:regulation of DNA-templated transcription"/>
    <property type="evidence" value="ECO:0007669"/>
    <property type="project" value="InterPro"/>
</dbReference>
<evidence type="ECO:0000256" key="1">
    <source>
        <dbReference type="ARBA" id="ARBA00022741"/>
    </source>
</evidence>
<dbReference type="PANTHER" id="PTHR32071:SF122">
    <property type="entry name" value="SIGMA FACTOR"/>
    <property type="match status" value="1"/>
</dbReference>
<evidence type="ECO:0000256" key="4">
    <source>
        <dbReference type="ARBA" id="ARBA00023125"/>
    </source>
</evidence>
<dbReference type="PRINTS" id="PR01590">
    <property type="entry name" value="HTHFIS"/>
</dbReference>
<dbReference type="Proteomes" id="UP000184363">
    <property type="component" value="Unassembled WGS sequence"/>
</dbReference>
<dbReference type="InterPro" id="IPR009057">
    <property type="entry name" value="Homeodomain-like_sf"/>
</dbReference>
<dbReference type="STRING" id="1848.SAMN05443637_12058"/>
<dbReference type="Pfam" id="PF02954">
    <property type="entry name" value="HTH_8"/>
    <property type="match status" value="1"/>
</dbReference>
<feature type="domain" description="Sigma-54 factor interaction" evidence="6">
    <location>
        <begin position="467"/>
        <end position="528"/>
    </location>
</feature>
<reference evidence="7 8" key="1">
    <citation type="submission" date="2016-11" db="EMBL/GenBank/DDBJ databases">
        <authorList>
            <person name="Jaros S."/>
            <person name="Januszkiewicz K."/>
            <person name="Wedrychowicz H."/>
        </authorList>
    </citation>
    <scope>NUCLEOTIDE SEQUENCE [LARGE SCALE GENOMIC DNA]</scope>
    <source>
        <strain evidence="7 8">DSM 43832</strain>
    </source>
</reference>
<dbReference type="Pfam" id="PF00004">
    <property type="entry name" value="AAA"/>
    <property type="match status" value="1"/>
</dbReference>
<dbReference type="InterPro" id="IPR029016">
    <property type="entry name" value="GAF-like_dom_sf"/>
</dbReference>
<dbReference type="AlphaFoldDB" id="A0A1M6YJI3"/>
<keyword evidence="3" id="KW-0805">Transcription regulation</keyword>
<dbReference type="Pfam" id="PF25601">
    <property type="entry name" value="AAA_lid_14"/>
    <property type="match status" value="1"/>
</dbReference>
<dbReference type="InterPro" id="IPR003959">
    <property type="entry name" value="ATPase_AAA_core"/>
</dbReference>